<proteinExistence type="predicted"/>
<dbReference type="EMBL" id="PDCK01000043">
    <property type="protein sequence ID" value="PRQ33389.1"/>
    <property type="molecule type" value="Genomic_DNA"/>
</dbReference>
<keyword evidence="1" id="KW-0812">Transmembrane</keyword>
<name>A0A2P6QGU2_ROSCH</name>
<organism evidence="2 3">
    <name type="scientific">Rosa chinensis</name>
    <name type="common">China rose</name>
    <dbReference type="NCBI Taxonomy" id="74649"/>
    <lineage>
        <taxon>Eukaryota</taxon>
        <taxon>Viridiplantae</taxon>
        <taxon>Streptophyta</taxon>
        <taxon>Embryophyta</taxon>
        <taxon>Tracheophyta</taxon>
        <taxon>Spermatophyta</taxon>
        <taxon>Magnoliopsida</taxon>
        <taxon>eudicotyledons</taxon>
        <taxon>Gunneridae</taxon>
        <taxon>Pentapetalae</taxon>
        <taxon>rosids</taxon>
        <taxon>fabids</taxon>
        <taxon>Rosales</taxon>
        <taxon>Rosaceae</taxon>
        <taxon>Rosoideae</taxon>
        <taxon>Rosoideae incertae sedis</taxon>
        <taxon>Rosa</taxon>
    </lineage>
</organism>
<evidence type="ECO:0000313" key="2">
    <source>
        <dbReference type="EMBL" id="PRQ33389.1"/>
    </source>
</evidence>
<reference evidence="2 3" key="1">
    <citation type="journal article" date="2018" name="Nat. Genet.">
        <title>The Rosa genome provides new insights in the design of modern roses.</title>
        <authorList>
            <person name="Bendahmane M."/>
        </authorList>
    </citation>
    <scope>NUCLEOTIDE SEQUENCE [LARGE SCALE GENOMIC DNA]</scope>
    <source>
        <strain evidence="3">cv. Old Blush</strain>
    </source>
</reference>
<sequence length="52" mass="6324">MEEFRRLQSCSFLLLLYMEKFRPYVPFSLLFVLLLSIVLMRIFFCLPLVFSL</sequence>
<keyword evidence="1" id="KW-0472">Membrane</keyword>
<accession>A0A2P6QGU2</accession>
<dbReference type="Proteomes" id="UP000238479">
    <property type="component" value="Chromosome 5"/>
</dbReference>
<evidence type="ECO:0000256" key="1">
    <source>
        <dbReference type="SAM" id="Phobius"/>
    </source>
</evidence>
<dbReference type="Gramene" id="PRQ33389">
    <property type="protein sequence ID" value="PRQ33389"/>
    <property type="gene ID" value="RchiOBHm_Chr5g0057041"/>
</dbReference>
<gene>
    <name evidence="2" type="ORF">RchiOBHm_Chr5g0057041</name>
</gene>
<keyword evidence="3" id="KW-1185">Reference proteome</keyword>
<comment type="caution">
    <text evidence="2">The sequence shown here is derived from an EMBL/GenBank/DDBJ whole genome shotgun (WGS) entry which is preliminary data.</text>
</comment>
<dbReference type="AlphaFoldDB" id="A0A2P6QGU2"/>
<feature type="transmembrane region" description="Helical" evidence="1">
    <location>
        <begin position="24"/>
        <end position="50"/>
    </location>
</feature>
<keyword evidence="1" id="KW-1133">Transmembrane helix</keyword>
<evidence type="ECO:0000313" key="3">
    <source>
        <dbReference type="Proteomes" id="UP000238479"/>
    </source>
</evidence>
<protein>
    <submittedName>
        <fullName evidence="2">Uncharacterized protein</fullName>
    </submittedName>
</protein>